<dbReference type="Gene3D" id="3.30.420.10">
    <property type="entry name" value="Ribonuclease H-like superfamily/Ribonuclease H"/>
    <property type="match status" value="1"/>
</dbReference>
<evidence type="ECO:0000256" key="1">
    <source>
        <dbReference type="SAM" id="MobiDB-lite"/>
    </source>
</evidence>
<accession>A0AAN9A1C0</accession>
<gene>
    <name evidence="2" type="ORF">SK128_017035</name>
</gene>
<evidence type="ECO:0000313" key="2">
    <source>
        <dbReference type="EMBL" id="KAK7066082.1"/>
    </source>
</evidence>
<reference evidence="2 3" key="1">
    <citation type="submission" date="2023-11" db="EMBL/GenBank/DDBJ databases">
        <title>Halocaridina rubra genome assembly.</title>
        <authorList>
            <person name="Smith C."/>
        </authorList>
    </citation>
    <scope>NUCLEOTIDE SEQUENCE [LARGE SCALE GENOMIC DNA]</scope>
    <source>
        <strain evidence="2">EP-1</strain>
        <tissue evidence="2">Whole</tissue>
    </source>
</reference>
<feature type="region of interest" description="Disordered" evidence="1">
    <location>
        <begin position="55"/>
        <end position="89"/>
    </location>
</feature>
<proteinExistence type="predicted"/>
<dbReference type="InterPro" id="IPR036397">
    <property type="entry name" value="RNaseH_sf"/>
</dbReference>
<evidence type="ECO:0000313" key="3">
    <source>
        <dbReference type="Proteomes" id="UP001381693"/>
    </source>
</evidence>
<comment type="caution">
    <text evidence="2">The sequence shown here is derived from an EMBL/GenBank/DDBJ whole genome shotgun (WGS) entry which is preliminary data.</text>
</comment>
<name>A0AAN9A1C0_HALRR</name>
<sequence>MLQTFLEPKVNNLRNQDVWFQQDGATVHTARRSMEALRESLQTSTGIIAKLKDPLSNDCRSTAENDSSSDGKLQKSSTTVYRGNHLEDL</sequence>
<dbReference type="GO" id="GO:0003676">
    <property type="term" value="F:nucleic acid binding"/>
    <property type="evidence" value="ECO:0007669"/>
    <property type="project" value="InterPro"/>
</dbReference>
<protein>
    <submittedName>
        <fullName evidence="2">Uncharacterized protein</fullName>
    </submittedName>
</protein>
<dbReference type="Proteomes" id="UP001381693">
    <property type="component" value="Unassembled WGS sequence"/>
</dbReference>
<feature type="compositionally biased region" description="Polar residues" evidence="1">
    <location>
        <begin position="58"/>
        <end position="81"/>
    </location>
</feature>
<organism evidence="2 3">
    <name type="scientific">Halocaridina rubra</name>
    <name type="common">Hawaiian red shrimp</name>
    <dbReference type="NCBI Taxonomy" id="373956"/>
    <lineage>
        <taxon>Eukaryota</taxon>
        <taxon>Metazoa</taxon>
        <taxon>Ecdysozoa</taxon>
        <taxon>Arthropoda</taxon>
        <taxon>Crustacea</taxon>
        <taxon>Multicrustacea</taxon>
        <taxon>Malacostraca</taxon>
        <taxon>Eumalacostraca</taxon>
        <taxon>Eucarida</taxon>
        <taxon>Decapoda</taxon>
        <taxon>Pleocyemata</taxon>
        <taxon>Caridea</taxon>
        <taxon>Atyoidea</taxon>
        <taxon>Atyidae</taxon>
        <taxon>Halocaridina</taxon>
    </lineage>
</organism>
<dbReference type="AlphaFoldDB" id="A0AAN9A1C0"/>
<keyword evidence="3" id="KW-1185">Reference proteome</keyword>
<dbReference type="EMBL" id="JAXCGZ010019455">
    <property type="protein sequence ID" value="KAK7066082.1"/>
    <property type="molecule type" value="Genomic_DNA"/>
</dbReference>